<keyword evidence="3" id="KW-0648">Protein biosynthesis</keyword>
<sequence>MSLNPNLNAKAASFTPKQKGKNTVPAAIISDTGKDTPAALEQHQTSIKSADVVQQQANESNQQVQNLNNINAGNVEPTNQKTLQSVPPTADQEQQKHSTPMKPPTKEFIPKKKQVQPTVVVQSDVQVIVKPIIETQVDHEVITPQPYEINSQSTLTAISTYPQQYISSTQPITQPFTLISEAKSPEPVKSVDISQGTKLPTIFKTFVPKNTLLPQLIQAPQHQIEQYPKQSPESTPSKQFKALSAKANEFKPKTSNTNTSDNQQQLIQSPPPISIISPSSISSSNTNESAPFNQGSAAISPNSYISKDQQIQDHFGKRESIQTQNEYVRSQQLLNPPDQDLRTNNSVFEYTPKHQNKKQANETNTQIDKNTSNNNNNQIPPEPLNYQQPHISSQPNRSVQQQQEQQEDISPSITTSQSPSTPHSQHPRTPLTPQMLKSPQTPNTQLSNQSPHIVTLSQYNPTSPQIIGSSQNLSYSSPQASHSQPIQRSIIGTAQQQISQTAQSEQILSQPKQQQQLQQQDQSQQEQDQLLNSQEIIPRPQVSVDVMAYLKPKQEQFEAALMNEAQIANKHEEENPDEPKLPRTLQQLQELNIENRKYSIHFALYISDDNMDKPTDGFNNETLQHMMRLGREDRNQYQGRRAQYIQQRRQQYKAPLVPLPNKAEIAWKTKEKNKTKIQGPDDPTVEGAEEESVRIALENEHIEKILGILNKVTIGTINPLVDELFSHIISERVLDNLINNLLEKTMYEKKYRVTYAELCFHIATIEGNKGFLFAPKTQTPSIQPSSSQLQLQSEQNTDEKVAEVQEEQSGTTLQAKEAALQSTFRKKILNRCQDYFERNKKFIISEEDKLKLRQTEVEEQEELFRERKKGNIIFVGMLLNNGLISMHVSAAIIKMLIEGSNPESPDQDNMESLAIFLDAIGFNLNREQPKYLSSIMNRVAAIIQGGKLINTAKFSLMDICDLYKDKGFTDHRREIQTVIPDLSLLKSQSTQQGPQSARLSSSVGSVKIIQHSGDFVYQPGLQSSPSPPLTYNQGSNQLSQTIQPQVIQKQTSSSRQENQFEYTGKKKQALIQQDQSEQQKAEVKPAQPQKLSYSQRKKLQQQKELKSEQEQIKEKQVNEEEPNKILQNPIPLRNTEQQEEETNSNQLHSESPSPPFTPLPEPSPNPMIVSLINWPSLAQSPSIQSAPSPNLDQQIQGLIPSPGSFLALLNDVNKTSFDDRKRRADQIKGVWAALDQQIDEDLVKIAETRNEKMIFWYGNLDKISKSNNIPLVCVVRHSIIRSLQFVLNKEEQIAPKETSGQARKNAVETFFKRVLEKIAGALTDKGLLKVVIEALLSINQEIRAFQKEIANKKPIDKIDNWSLLESAMSAFKEKTKVNLSKGSIHLTLQNSFVRPPQQQESEEKNKEIENIIYLFVEPLTIPSLDSETFQHLFSLFCVFFFGGSLADQQMTIVDIIVVVTGFRLIPKHIFDILAMGLESFSDAEGM</sequence>
<feature type="compositionally biased region" description="Low complexity" evidence="4">
    <location>
        <begin position="400"/>
        <end position="429"/>
    </location>
</feature>
<dbReference type="GO" id="GO:0003729">
    <property type="term" value="F:mRNA binding"/>
    <property type="evidence" value="ECO:0007669"/>
    <property type="project" value="TreeGrafter"/>
</dbReference>
<dbReference type="PANTHER" id="PTHR23253">
    <property type="entry name" value="EUKARYOTIC TRANSLATION INITIATION FACTOR 4 GAMMA"/>
    <property type="match status" value="1"/>
</dbReference>
<evidence type="ECO:0000256" key="4">
    <source>
        <dbReference type="SAM" id="MobiDB-lite"/>
    </source>
</evidence>
<dbReference type="PANTHER" id="PTHR23253:SF9">
    <property type="entry name" value="EUKARYOTIC TRANSLATION INITIATION FACTOR 4 GAMMA 2"/>
    <property type="match status" value="1"/>
</dbReference>
<feature type="compositionally biased region" description="Pro residues" evidence="4">
    <location>
        <begin position="1152"/>
        <end position="1164"/>
    </location>
</feature>
<organism evidence="6 7">
    <name type="scientific">Streblomastix strix</name>
    <dbReference type="NCBI Taxonomy" id="222440"/>
    <lineage>
        <taxon>Eukaryota</taxon>
        <taxon>Metamonada</taxon>
        <taxon>Preaxostyla</taxon>
        <taxon>Oxymonadida</taxon>
        <taxon>Streblomastigidae</taxon>
        <taxon>Streblomastix</taxon>
    </lineage>
</organism>
<feature type="compositionally biased region" description="Low complexity" evidence="4">
    <location>
        <begin position="274"/>
        <end position="284"/>
    </location>
</feature>
<feature type="region of interest" description="Disordered" evidence="4">
    <location>
        <begin position="36"/>
        <end position="111"/>
    </location>
</feature>
<evidence type="ECO:0000313" key="7">
    <source>
        <dbReference type="Proteomes" id="UP000324800"/>
    </source>
</evidence>
<dbReference type="GO" id="GO:0003743">
    <property type="term" value="F:translation initiation factor activity"/>
    <property type="evidence" value="ECO:0007669"/>
    <property type="project" value="UniProtKB-KW"/>
</dbReference>
<evidence type="ECO:0000313" key="6">
    <source>
        <dbReference type="EMBL" id="KAA6388331.1"/>
    </source>
</evidence>
<feature type="region of interest" description="Disordered" evidence="4">
    <location>
        <begin position="1"/>
        <end position="23"/>
    </location>
</feature>
<comment type="similarity">
    <text evidence="1">Belongs to the eukaryotic initiation factor 4G family.</text>
</comment>
<dbReference type="EMBL" id="SNRW01004028">
    <property type="protein sequence ID" value="KAA6388331.1"/>
    <property type="molecule type" value="Genomic_DNA"/>
</dbReference>
<proteinExistence type="inferred from homology"/>
<evidence type="ECO:0000256" key="3">
    <source>
        <dbReference type="ARBA" id="ARBA00022917"/>
    </source>
</evidence>
<protein>
    <recommendedName>
        <fullName evidence="5">MIF4G domain-containing protein</fullName>
    </recommendedName>
</protein>
<feature type="compositionally biased region" description="Basic and acidic residues" evidence="4">
    <location>
        <begin position="1101"/>
        <end position="1123"/>
    </location>
</feature>
<feature type="region of interest" description="Disordered" evidence="4">
    <location>
        <begin position="502"/>
        <end position="529"/>
    </location>
</feature>
<feature type="non-terminal residue" evidence="6">
    <location>
        <position position="1486"/>
    </location>
</feature>
<feature type="compositionally biased region" description="Low complexity" evidence="4">
    <location>
        <begin position="777"/>
        <end position="793"/>
    </location>
</feature>
<evidence type="ECO:0000259" key="5">
    <source>
        <dbReference type="SMART" id="SM00543"/>
    </source>
</evidence>
<feature type="domain" description="MIF4G" evidence="5">
    <location>
        <begin position="702"/>
        <end position="966"/>
    </location>
</feature>
<feature type="compositionally biased region" description="Polar residues" evidence="4">
    <location>
        <begin position="385"/>
        <end position="399"/>
    </location>
</feature>
<dbReference type="Proteomes" id="UP000324800">
    <property type="component" value="Unassembled WGS sequence"/>
</dbReference>
<accession>A0A5J4W066</accession>
<dbReference type="OrthoDB" id="514777at2759"/>
<gene>
    <name evidence="6" type="ORF">EZS28_016141</name>
</gene>
<dbReference type="SUPFAM" id="SSF48371">
    <property type="entry name" value="ARM repeat"/>
    <property type="match status" value="1"/>
</dbReference>
<name>A0A5J4W066_9EUKA</name>
<comment type="caution">
    <text evidence="6">The sequence shown here is derived from an EMBL/GenBank/DDBJ whole genome shotgun (WGS) entry which is preliminary data.</text>
</comment>
<feature type="compositionally biased region" description="Low complexity" evidence="4">
    <location>
        <begin position="52"/>
        <end position="66"/>
    </location>
</feature>
<feature type="compositionally biased region" description="Polar residues" evidence="4">
    <location>
        <begin position="431"/>
        <end position="486"/>
    </location>
</feature>
<evidence type="ECO:0000256" key="2">
    <source>
        <dbReference type="ARBA" id="ARBA00022540"/>
    </source>
</evidence>
<feature type="compositionally biased region" description="Polar residues" evidence="4">
    <location>
        <begin position="1042"/>
        <end position="1061"/>
    </location>
</feature>
<dbReference type="SMART" id="SM00543">
    <property type="entry name" value="MIF4G"/>
    <property type="match status" value="1"/>
</dbReference>
<feature type="region of interest" description="Disordered" evidence="4">
    <location>
        <begin position="1042"/>
        <end position="1164"/>
    </location>
</feature>
<feature type="region of interest" description="Disordered" evidence="4">
    <location>
        <begin position="776"/>
        <end position="801"/>
    </location>
</feature>
<dbReference type="InterPro" id="IPR003890">
    <property type="entry name" value="MIF4G-like_typ-3"/>
</dbReference>
<evidence type="ECO:0000256" key="1">
    <source>
        <dbReference type="ARBA" id="ARBA00005775"/>
    </source>
</evidence>
<dbReference type="Pfam" id="PF02854">
    <property type="entry name" value="MIF4G"/>
    <property type="match status" value="1"/>
</dbReference>
<feature type="compositionally biased region" description="Polar residues" evidence="4">
    <location>
        <begin position="223"/>
        <end position="238"/>
    </location>
</feature>
<dbReference type="InterPro" id="IPR016024">
    <property type="entry name" value="ARM-type_fold"/>
</dbReference>
<feature type="compositionally biased region" description="Polar residues" evidence="4">
    <location>
        <begin position="361"/>
        <end position="372"/>
    </location>
</feature>
<dbReference type="GO" id="GO:0016281">
    <property type="term" value="C:eukaryotic translation initiation factor 4F complex"/>
    <property type="evidence" value="ECO:0007669"/>
    <property type="project" value="TreeGrafter"/>
</dbReference>
<feature type="compositionally biased region" description="Polar residues" evidence="4">
    <location>
        <begin position="67"/>
        <end position="87"/>
    </location>
</feature>
<reference evidence="6 7" key="1">
    <citation type="submission" date="2019-03" db="EMBL/GenBank/DDBJ databases">
        <title>Single cell metagenomics reveals metabolic interactions within the superorganism composed of flagellate Streblomastix strix and complex community of Bacteroidetes bacteria on its surface.</title>
        <authorList>
            <person name="Treitli S.C."/>
            <person name="Kolisko M."/>
            <person name="Husnik F."/>
            <person name="Keeling P."/>
            <person name="Hampl V."/>
        </authorList>
    </citation>
    <scope>NUCLEOTIDE SEQUENCE [LARGE SCALE GENOMIC DNA]</scope>
    <source>
        <strain evidence="6">ST1C</strain>
    </source>
</reference>
<feature type="compositionally biased region" description="Polar residues" evidence="4">
    <location>
        <begin position="285"/>
        <end position="301"/>
    </location>
</feature>
<dbReference type="Gene3D" id="1.25.40.180">
    <property type="match status" value="1"/>
</dbReference>
<feature type="compositionally biased region" description="Polar residues" evidence="4">
    <location>
        <begin position="253"/>
        <end position="268"/>
    </location>
</feature>
<feature type="region of interest" description="Disordered" evidence="4">
    <location>
        <begin position="350"/>
        <end position="486"/>
    </location>
</feature>
<keyword evidence="2" id="KW-0396">Initiation factor</keyword>
<feature type="region of interest" description="Disordered" evidence="4">
    <location>
        <begin position="223"/>
        <end position="301"/>
    </location>
</feature>